<dbReference type="EMBL" id="CAJNNV010029465">
    <property type="protein sequence ID" value="CAE8628700.1"/>
    <property type="molecule type" value="Genomic_DNA"/>
</dbReference>
<keyword evidence="1" id="KW-0812">Transmembrane</keyword>
<evidence type="ECO:0000256" key="1">
    <source>
        <dbReference type="SAM" id="Phobius"/>
    </source>
</evidence>
<keyword evidence="3" id="KW-1185">Reference proteome</keyword>
<proteinExistence type="predicted"/>
<name>A0A813GV27_POLGL</name>
<evidence type="ECO:0000313" key="2">
    <source>
        <dbReference type="EMBL" id="CAE8628700.1"/>
    </source>
</evidence>
<gene>
    <name evidence="2" type="ORF">PGLA1383_LOCUS45305</name>
</gene>
<feature type="transmembrane region" description="Helical" evidence="1">
    <location>
        <begin position="24"/>
        <end position="52"/>
    </location>
</feature>
<keyword evidence="1" id="KW-1133">Transmembrane helix</keyword>
<organism evidence="2 3">
    <name type="scientific">Polarella glacialis</name>
    <name type="common">Dinoflagellate</name>
    <dbReference type="NCBI Taxonomy" id="89957"/>
    <lineage>
        <taxon>Eukaryota</taxon>
        <taxon>Sar</taxon>
        <taxon>Alveolata</taxon>
        <taxon>Dinophyceae</taxon>
        <taxon>Suessiales</taxon>
        <taxon>Suessiaceae</taxon>
        <taxon>Polarella</taxon>
    </lineage>
</organism>
<dbReference type="AlphaFoldDB" id="A0A813GV27"/>
<accession>A0A813GV27</accession>
<keyword evidence="1" id="KW-0472">Membrane</keyword>
<comment type="caution">
    <text evidence="2">The sequence shown here is derived from an EMBL/GenBank/DDBJ whole genome shotgun (WGS) entry which is preliminary data.</text>
</comment>
<sequence length="134" mass="13768">MLFLASVGVVAVVAVVVVVVVVVVVIIVIVVVFVAVVLVVIIVSVVVVVVPLNHAGCGPVHSVSGGACPVDGLWPGSGLSPGGAFCASEASDCSWRLGKLFLAQKWLGPVLSGCSREREICSQEETLWSGIFKT</sequence>
<evidence type="ECO:0000313" key="3">
    <source>
        <dbReference type="Proteomes" id="UP000654075"/>
    </source>
</evidence>
<dbReference type="Proteomes" id="UP000654075">
    <property type="component" value="Unassembled WGS sequence"/>
</dbReference>
<reference evidence="2" key="1">
    <citation type="submission" date="2021-02" db="EMBL/GenBank/DDBJ databases">
        <authorList>
            <person name="Dougan E. K."/>
            <person name="Rhodes N."/>
            <person name="Thang M."/>
            <person name="Chan C."/>
        </authorList>
    </citation>
    <scope>NUCLEOTIDE SEQUENCE</scope>
</reference>
<protein>
    <submittedName>
        <fullName evidence="2">Uncharacterized protein</fullName>
    </submittedName>
</protein>